<organism evidence="3 4">
    <name type="scientific">Aphanomyces euteiches</name>
    <dbReference type="NCBI Taxonomy" id="100861"/>
    <lineage>
        <taxon>Eukaryota</taxon>
        <taxon>Sar</taxon>
        <taxon>Stramenopiles</taxon>
        <taxon>Oomycota</taxon>
        <taxon>Saprolegniomycetes</taxon>
        <taxon>Saprolegniales</taxon>
        <taxon>Verrucalvaceae</taxon>
        <taxon>Aphanomyces</taxon>
    </lineage>
</organism>
<feature type="compositionally biased region" description="Low complexity" evidence="1">
    <location>
        <begin position="207"/>
        <end position="228"/>
    </location>
</feature>
<protein>
    <recommendedName>
        <fullName evidence="5">Apple domain-containing protein</fullName>
    </recommendedName>
</protein>
<feature type="signal peptide" evidence="2">
    <location>
        <begin position="1"/>
        <end position="17"/>
    </location>
</feature>
<dbReference type="VEuPathDB" id="FungiDB:AeMF1_005328"/>
<evidence type="ECO:0000256" key="2">
    <source>
        <dbReference type="SAM" id="SignalP"/>
    </source>
</evidence>
<dbReference type="AlphaFoldDB" id="A0A6G0WZV0"/>
<dbReference type="Proteomes" id="UP000481153">
    <property type="component" value="Unassembled WGS sequence"/>
</dbReference>
<dbReference type="EMBL" id="VJMJ01000126">
    <property type="protein sequence ID" value="KAF0733097.1"/>
    <property type="molecule type" value="Genomic_DNA"/>
</dbReference>
<feature type="compositionally biased region" description="Low complexity" evidence="1">
    <location>
        <begin position="270"/>
        <end position="287"/>
    </location>
</feature>
<evidence type="ECO:0000313" key="4">
    <source>
        <dbReference type="Proteomes" id="UP000481153"/>
    </source>
</evidence>
<feature type="region of interest" description="Disordered" evidence="1">
    <location>
        <begin position="207"/>
        <end position="287"/>
    </location>
</feature>
<keyword evidence="2" id="KW-0732">Signal</keyword>
<comment type="caution">
    <text evidence="3">The sequence shown here is derived from an EMBL/GenBank/DDBJ whole genome shotgun (WGS) entry which is preliminary data.</text>
</comment>
<evidence type="ECO:0008006" key="5">
    <source>
        <dbReference type="Google" id="ProtNLM"/>
    </source>
</evidence>
<accession>A0A6G0WZV0</accession>
<name>A0A6G0WZV0_9STRA</name>
<keyword evidence="4" id="KW-1185">Reference proteome</keyword>
<reference evidence="3 4" key="1">
    <citation type="submission" date="2019-07" db="EMBL/GenBank/DDBJ databases">
        <title>Genomics analysis of Aphanomyces spp. identifies a new class of oomycete effector associated with host adaptation.</title>
        <authorList>
            <person name="Gaulin E."/>
        </authorList>
    </citation>
    <scope>NUCLEOTIDE SEQUENCE [LARGE SCALE GENOMIC DNA]</scope>
    <source>
        <strain evidence="3 4">ATCC 201684</strain>
    </source>
</reference>
<feature type="chain" id="PRO_5026070287" description="Apple domain-containing protein" evidence="2">
    <location>
        <begin position="18"/>
        <end position="310"/>
    </location>
</feature>
<dbReference type="VEuPathDB" id="FungiDB:AeMF1_019116"/>
<feature type="compositionally biased region" description="Low complexity" evidence="1">
    <location>
        <begin position="241"/>
        <end position="254"/>
    </location>
</feature>
<proteinExistence type="predicted"/>
<evidence type="ECO:0000313" key="3">
    <source>
        <dbReference type="EMBL" id="KAF0733097.1"/>
    </source>
</evidence>
<evidence type="ECO:0000256" key="1">
    <source>
        <dbReference type="SAM" id="MobiDB-lite"/>
    </source>
</evidence>
<sequence length="310" mass="32150">MKTAMTLVLAALYAVSASPLDTFSCNPLLDDVDYKSKLSVKTNQSSAEDCCKDCRNREAFCDFFVWTTENDGTCELKRFKFPLTKVDRPGVRSSVMEHCRCTDGEGCGDDGVCTGCMFGGSNGKCSKESDGACSHAGGKVCSASLTARPTGTPTDEKCRCTQGDGCTLDGACNGCLAYNNCYITDGFCTHGSGIVCGTPSFATTNIPTNDTDVVTSTPTTSPSDASATPNPPSPQSSDAAPFNTTFPPTTIEPESPAPTLPLSSDSTQNSQATTDKPATTTSATAKSSSAVTGALSGVFLLCAVFGSNFH</sequence>
<gene>
    <name evidence="3" type="ORF">Ae201684_009919</name>
</gene>